<organism evidence="3 4">
    <name type="scientific">Acinetobacter kookii</name>
    <dbReference type="NCBI Taxonomy" id="1226327"/>
    <lineage>
        <taxon>Bacteria</taxon>
        <taxon>Pseudomonadati</taxon>
        <taxon>Pseudomonadota</taxon>
        <taxon>Gammaproteobacteria</taxon>
        <taxon>Moraxellales</taxon>
        <taxon>Moraxellaceae</taxon>
        <taxon>Acinetobacter</taxon>
    </lineage>
</organism>
<dbReference type="InterPro" id="IPR050300">
    <property type="entry name" value="GDXG_lipolytic_enzyme"/>
</dbReference>
<dbReference type="AlphaFoldDB" id="A0A1G6LBT0"/>
<accession>A0A1G6LBT0</accession>
<evidence type="ECO:0000256" key="1">
    <source>
        <dbReference type="ARBA" id="ARBA00022801"/>
    </source>
</evidence>
<dbReference type="InterPro" id="IPR049492">
    <property type="entry name" value="BD-FAE-like_dom"/>
</dbReference>
<dbReference type="Gene3D" id="3.40.50.1820">
    <property type="entry name" value="alpha/beta hydrolase"/>
    <property type="match status" value="1"/>
</dbReference>
<evidence type="ECO:0000259" key="2">
    <source>
        <dbReference type="Pfam" id="PF20434"/>
    </source>
</evidence>
<keyword evidence="4" id="KW-1185">Reference proteome</keyword>
<dbReference type="SUPFAM" id="SSF53474">
    <property type="entry name" value="alpha/beta-Hydrolases"/>
    <property type="match status" value="1"/>
</dbReference>
<dbReference type="PANTHER" id="PTHR48081:SF33">
    <property type="entry name" value="KYNURENINE FORMAMIDASE"/>
    <property type="match status" value="1"/>
</dbReference>
<protein>
    <submittedName>
        <fullName evidence="3">Acetyl esterase/lipase</fullName>
    </submittedName>
</protein>
<dbReference type="InterPro" id="IPR029058">
    <property type="entry name" value="AB_hydrolase_fold"/>
</dbReference>
<dbReference type="EMBL" id="FMYO01000006">
    <property type="protein sequence ID" value="SDC40116.1"/>
    <property type="molecule type" value="Genomic_DNA"/>
</dbReference>
<dbReference type="PANTHER" id="PTHR48081">
    <property type="entry name" value="AB HYDROLASE SUPERFAMILY PROTEIN C4A8.06C"/>
    <property type="match status" value="1"/>
</dbReference>
<name>A0A1G6LBT0_9GAMM</name>
<proteinExistence type="predicted"/>
<dbReference type="STRING" id="1226327.SAMN05421732_10679"/>
<keyword evidence="1" id="KW-0378">Hydrolase</keyword>
<sequence>MLNKVVQTVSQEIQQKVEKVKILYKDFRLYDFGSYALNRLTPRKGYTVTENIAYGLKARQRLDIFSAASPLEHRPLIVFVHGGAWLHGDKKDYRFVGEAFAREGYDVAVINYHLAPEHVFPSYIDDLSLALNYLTQHQSRYNIQTEKLVLMGHSAGAFNVMSALYHPTPYPLQCRSQIRAIIGLSGPYHFDYKNDPICADAFDQSVPYQQVMPYYFVETNTVRHYLFLASNDQVVGHNNSEDLHRILQEKGNHSQIITIPGTGHVSIMGSVSSLFSRYFQTKKQILAVLDEALKP</sequence>
<dbReference type="Pfam" id="PF20434">
    <property type="entry name" value="BD-FAE"/>
    <property type="match status" value="1"/>
</dbReference>
<evidence type="ECO:0000313" key="3">
    <source>
        <dbReference type="EMBL" id="SDC40116.1"/>
    </source>
</evidence>
<reference evidence="4" key="1">
    <citation type="submission" date="2016-09" db="EMBL/GenBank/DDBJ databases">
        <authorList>
            <person name="Varghese N."/>
            <person name="Submissions S."/>
        </authorList>
    </citation>
    <scope>NUCLEOTIDE SEQUENCE [LARGE SCALE GENOMIC DNA]</scope>
    <source>
        <strain evidence="4">ANC 4667</strain>
    </source>
</reference>
<dbReference type="GO" id="GO:0016787">
    <property type="term" value="F:hydrolase activity"/>
    <property type="evidence" value="ECO:0007669"/>
    <property type="project" value="UniProtKB-KW"/>
</dbReference>
<evidence type="ECO:0000313" key="4">
    <source>
        <dbReference type="Proteomes" id="UP000243468"/>
    </source>
</evidence>
<feature type="domain" description="BD-FAE-like" evidence="2">
    <location>
        <begin position="62"/>
        <end position="246"/>
    </location>
</feature>
<gene>
    <name evidence="3" type="ORF">SAMN05421732_10679</name>
</gene>
<dbReference type="RefSeq" id="WP_092819925.1">
    <property type="nucleotide sequence ID" value="NZ_BAABKJ010000011.1"/>
</dbReference>
<dbReference type="Proteomes" id="UP000243468">
    <property type="component" value="Unassembled WGS sequence"/>
</dbReference>
<dbReference type="OrthoDB" id="9771666at2"/>